<keyword evidence="1" id="KW-0808">Transferase</keyword>
<dbReference type="Gene3D" id="3.40.50.2000">
    <property type="entry name" value="Glycogen Phosphorylase B"/>
    <property type="match status" value="2"/>
</dbReference>
<organism evidence="4 5">
    <name type="scientific">Formimonas warabiya</name>
    <dbReference type="NCBI Taxonomy" id="1761012"/>
    <lineage>
        <taxon>Bacteria</taxon>
        <taxon>Bacillati</taxon>
        <taxon>Bacillota</taxon>
        <taxon>Clostridia</taxon>
        <taxon>Eubacteriales</taxon>
        <taxon>Peptococcaceae</taxon>
        <taxon>Candidatus Formimonas</taxon>
    </lineage>
</organism>
<dbReference type="CDD" id="cd03809">
    <property type="entry name" value="GT4_MtfB-like"/>
    <property type="match status" value="1"/>
</dbReference>
<sequence>MKVGIDSRAAIWYRGTGMGTYTYQLIRNIYLIDKKNEYHFFLPNERFQGTDPLTSGVFQSIAQNTDAFWETVIAEGTITPDGIDIYHVPQNGIGLPPKKNFPTVVTVHDLIPYLLPEKVGPGYLKIFQKEMPRILEEADHVITVSEHSKKDLQKLMGVSEKMISVIHEAPESTYKPIKREVAKARIQNKYGISGRFILYIGGFNPRKNLRGLINAYHKIYKDTKIPCKLVILGKPSRDYVGLVELVESLNLGGWVLFPGFIPMQDLPFFYNASDLFVYPSFYEGFGLPPIEALACGTPTIVSNVSSLPEVVGDAALLINPHDLLSLATTMHRVLTEPDLEQDLRKRGPKRAQNFSWTKTAAQTIKVYQDVAG</sequence>
<keyword evidence="5" id="KW-1185">Reference proteome</keyword>
<dbReference type="PANTHER" id="PTHR46401:SF2">
    <property type="entry name" value="GLYCOSYLTRANSFERASE WBBK-RELATED"/>
    <property type="match status" value="1"/>
</dbReference>
<evidence type="ECO:0008006" key="6">
    <source>
        <dbReference type="Google" id="ProtNLM"/>
    </source>
</evidence>
<dbReference type="InterPro" id="IPR001296">
    <property type="entry name" value="Glyco_trans_1"/>
</dbReference>
<dbReference type="InterPro" id="IPR028098">
    <property type="entry name" value="Glyco_trans_4-like_N"/>
</dbReference>
<reference evidence="4 5" key="1">
    <citation type="submission" date="2016-10" db="EMBL/GenBank/DDBJ databases">
        <title>Complete Genome Sequence of Peptococcaceae strain DCMF.</title>
        <authorList>
            <person name="Edwards R.J."/>
            <person name="Holland S.I."/>
            <person name="Deshpande N.P."/>
            <person name="Wong Y.K."/>
            <person name="Ertan H."/>
            <person name="Manefield M."/>
            <person name="Russell T.L."/>
            <person name="Lee M.J."/>
        </authorList>
    </citation>
    <scope>NUCLEOTIDE SEQUENCE [LARGE SCALE GENOMIC DNA]</scope>
    <source>
        <strain evidence="4 5">DCMF</strain>
    </source>
</reference>
<dbReference type="Proteomes" id="UP000323521">
    <property type="component" value="Chromosome"/>
</dbReference>
<feature type="domain" description="Glycosyl transferase family 1" evidence="2">
    <location>
        <begin position="194"/>
        <end position="350"/>
    </location>
</feature>
<evidence type="ECO:0000313" key="4">
    <source>
        <dbReference type="EMBL" id="ATW27003.1"/>
    </source>
</evidence>
<dbReference type="PANTHER" id="PTHR46401">
    <property type="entry name" value="GLYCOSYLTRANSFERASE WBBK-RELATED"/>
    <property type="match status" value="1"/>
</dbReference>
<evidence type="ECO:0000259" key="2">
    <source>
        <dbReference type="Pfam" id="PF00534"/>
    </source>
</evidence>
<evidence type="ECO:0000313" key="5">
    <source>
        <dbReference type="Proteomes" id="UP000323521"/>
    </source>
</evidence>
<dbReference type="SUPFAM" id="SSF53756">
    <property type="entry name" value="UDP-Glycosyltransferase/glycogen phosphorylase"/>
    <property type="match status" value="1"/>
</dbReference>
<accession>A0A3G1KWU4</accession>
<dbReference type="AlphaFoldDB" id="A0A3G1KWU4"/>
<evidence type="ECO:0000256" key="1">
    <source>
        <dbReference type="ARBA" id="ARBA00022679"/>
    </source>
</evidence>
<dbReference type="GO" id="GO:0016757">
    <property type="term" value="F:glycosyltransferase activity"/>
    <property type="evidence" value="ECO:0007669"/>
    <property type="project" value="InterPro"/>
</dbReference>
<dbReference type="GO" id="GO:0009103">
    <property type="term" value="P:lipopolysaccharide biosynthetic process"/>
    <property type="evidence" value="ECO:0007669"/>
    <property type="project" value="TreeGrafter"/>
</dbReference>
<dbReference type="FunFam" id="3.40.50.2000:FF:000119">
    <property type="entry name" value="Glycosyl transferase group 1"/>
    <property type="match status" value="1"/>
</dbReference>
<dbReference type="KEGG" id="fwa:DCMF_21550"/>
<name>A0A3G1KWU4_FORW1</name>
<protein>
    <recommendedName>
        <fullName evidence="6">Glycosyltransferase family 4 protein</fullName>
    </recommendedName>
</protein>
<feature type="domain" description="Glycosyltransferase subfamily 4-like N-terminal" evidence="3">
    <location>
        <begin position="17"/>
        <end position="167"/>
    </location>
</feature>
<dbReference type="EMBL" id="CP017634">
    <property type="protein sequence ID" value="ATW27003.1"/>
    <property type="molecule type" value="Genomic_DNA"/>
</dbReference>
<dbReference type="Pfam" id="PF13439">
    <property type="entry name" value="Glyco_transf_4"/>
    <property type="match status" value="1"/>
</dbReference>
<dbReference type="OrthoDB" id="9797829at2"/>
<dbReference type="RefSeq" id="WP_148136334.1">
    <property type="nucleotide sequence ID" value="NZ_CP017634.1"/>
</dbReference>
<proteinExistence type="predicted"/>
<evidence type="ECO:0000259" key="3">
    <source>
        <dbReference type="Pfam" id="PF13439"/>
    </source>
</evidence>
<dbReference type="Pfam" id="PF00534">
    <property type="entry name" value="Glycos_transf_1"/>
    <property type="match status" value="1"/>
</dbReference>
<gene>
    <name evidence="4" type="ORF">DCMF_21550</name>
</gene>